<name>A0A4Q9MCY9_9APHY</name>
<gene>
    <name evidence="1" type="ORF">BD311DRAFT_765171</name>
</gene>
<accession>A0A4Q9MCY9</accession>
<reference evidence="1" key="1">
    <citation type="submission" date="2019-01" db="EMBL/GenBank/DDBJ databases">
        <title>Draft genome sequences of three monokaryotic isolates of the white-rot basidiomycete fungus Dichomitus squalens.</title>
        <authorList>
            <consortium name="DOE Joint Genome Institute"/>
            <person name="Lopez S.C."/>
            <person name="Andreopoulos B."/>
            <person name="Pangilinan J."/>
            <person name="Lipzen A."/>
            <person name="Riley R."/>
            <person name="Ahrendt S."/>
            <person name="Ng V."/>
            <person name="Barry K."/>
            <person name="Daum C."/>
            <person name="Grigoriev I.V."/>
            <person name="Hilden K.S."/>
            <person name="Makela M.R."/>
            <person name="de Vries R.P."/>
        </authorList>
    </citation>
    <scope>NUCLEOTIDE SEQUENCE [LARGE SCALE GENOMIC DNA]</scope>
    <source>
        <strain evidence="1">OM18370.1</strain>
    </source>
</reference>
<dbReference type="AlphaFoldDB" id="A0A4Q9MCY9"/>
<proteinExistence type="predicted"/>
<dbReference type="EMBL" id="ML143466">
    <property type="protein sequence ID" value="TBU25145.1"/>
    <property type="molecule type" value="Genomic_DNA"/>
</dbReference>
<dbReference type="Proteomes" id="UP000292957">
    <property type="component" value="Unassembled WGS sequence"/>
</dbReference>
<evidence type="ECO:0008006" key="2">
    <source>
        <dbReference type="Google" id="ProtNLM"/>
    </source>
</evidence>
<sequence>MEQDSIHQYTASEPEIPDVPSVVEFVSTTSFWEAARPWLSRRGIELYEIPPHADPEYLWRTWWTPSVSTPAPLPFARCMVDAPNEQKVYDPLIKLACGQDSLGRDVMLKLVDKNSPEYSIFQCLMQHQDLFTDPSAFPCVLPPLAILDTPHQYSIVTMPTWGSPFYIEEFRSMREILPFMRCLLQGLVFLHANRIAHRDILDWNIVVNCYKLDRDPKRLSEDLVDHRRRSDVLYALMDYDQSIYLPQVTSLEHCRRPAQEAWAGADMYRPDDVCVGEPTYNPFAYDVAMLGNLFRVNFSRAVPLMPTLPALFDKMTTHIVSQRFTAVEALKFLNDSAMDVPQDALEASLELAVECGTMFDSEVYWSRLPPGLQASWTDYRAPPLPRSFWILNWLIQIPIFRRVIVPGRRFLGI</sequence>
<dbReference type="OrthoDB" id="2722301at2759"/>
<dbReference type="SUPFAM" id="SSF56112">
    <property type="entry name" value="Protein kinase-like (PK-like)"/>
    <property type="match status" value="1"/>
</dbReference>
<dbReference type="Gene3D" id="1.10.510.10">
    <property type="entry name" value="Transferase(Phosphotransferase) domain 1"/>
    <property type="match status" value="1"/>
</dbReference>
<dbReference type="InterPro" id="IPR011009">
    <property type="entry name" value="Kinase-like_dom_sf"/>
</dbReference>
<evidence type="ECO:0000313" key="1">
    <source>
        <dbReference type="EMBL" id="TBU25145.1"/>
    </source>
</evidence>
<protein>
    <recommendedName>
        <fullName evidence="2">Protein kinase domain-containing protein</fullName>
    </recommendedName>
</protein>
<organism evidence="1">
    <name type="scientific">Dichomitus squalens</name>
    <dbReference type="NCBI Taxonomy" id="114155"/>
    <lineage>
        <taxon>Eukaryota</taxon>
        <taxon>Fungi</taxon>
        <taxon>Dikarya</taxon>
        <taxon>Basidiomycota</taxon>
        <taxon>Agaricomycotina</taxon>
        <taxon>Agaricomycetes</taxon>
        <taxon>Polyporales</taxon>
        <taxon>Polyporaceae</taxon>
        <taxon>Dichomitus</taxon>
    </lineage>
</organism>